<dbReference type="Pfam" id="PF06100">
    <property type="entry name" value="MCRA"/>
    <property type="match status" value="1"/>
</dbReference>
<evidence type="ECO:0000313" key="2">
    <source>
        <dbReference type="Proteomes" id="UP000092598"/>
    </source>
</evidence>
<dbReference type="Gene3D" id="3.50.50.60">
    <property type="entry name" value="FAD/NAD(P)-binding domain"/>
    <property type="match status" value="3"/>
</dbReference>
<dbReference type="Proteomes" id="UP000092598">
    <property type="component" value="Chromosome"/>
</dbReference>
<dbReference type="PANTHER" id="PTHR37417">
    <property type="entry name" value="67 KDA MYOSIN-CROSS-REACTIVE ANTIGEN FAMILY PROTEIN (AFU_ORTHOLOGUE AFUA_5G09970)"/>
    <property type="match status" value="1"/>
</dbReference>
<dbReference type="NCBIfam" id="NF010584">
    <property type="entry name" value="PRK13977.1"/>
    <property type="match status" value="1"/>
</dbReference>
<dbReference type="OrthoDB" id="4540221at2"/>
<dbReference type="GO" id="GO:0006631">
    <property type="term" value="P:fatty acid metabolic process"/>
    <property type="evidence" value="ECO:0007669"/>
    <property type="project" value="InterPro"/>
</dbReference>
<reference evidence="1 2" key="1">
    <citation type="submission" date="2016-07" db="EMBL/GenBank/DDBJ databases">
        <title>Enhancement of antibiotic productionsby engineered nitrateutilization in actinobacteria.</title>
        <authorList>
            <person name="Meng S.C."/>
        </authorList>
    </citation>
    <scope>NUCLEOTIDE SEQUENCE [LARGE SCALE GENOMIC DNA]</scope>
    <source>
        <strain evidence="1 2">NRRL 2936</strain>
    </source>
</reference>
<dbReference type="EMBL" id="CP016438">
    <property type="protein sequence ID" value="ANS70179.1"/>
    <property type="molecule type" value="Genomic_DNA"/>
</dbReference>
<protein>
    <submittedName>
        <fullName evidence="1">Myosin-cross-reactive antigen</fullName>
    </submittedName>
</protein>
<dbReference type="KEGG" id="sls:SLINC_7955"/>
<proteinExistence type="predicted"/>
<dbReference type="AlphaFoldDB" id="A0A1B1MNK1"/>
<dbReference type="GO" id="GO:0050151">
    <property type="term" value="F:oleate hydratase activity"/>
    <property type="evidence" value="ECO:0007669"/>
    <property type="project" value="InterPro"/>
</dbReference>
<dbReference type="RefSeq" id="WP_067443675.1">
    <property type="nucleotide sequence ID" value="NZ_CP016438.1"/>
</dbReference>
<name>A0A1B1MNK1_STRLN</name>
<dbReference type="GO" id="GO:0071949">
    <property type="term" value="F:FAD binding"/>
    <property type="evidence" value="ECO:0007669"/>
    <property type="project" value="InterPro"/>
</dbReference>
<dbReference type="SUPFAM" id="SSF51905">
    <property type="entry name" value="FAD/NAD(P)-binding domain"/>
    <property type="match status" value="1"/>
</dbReference>
<dbReference type="PANTHER" id="PTHR37417:SF2">
    <property type="entry name" value="67 KDA MYOSIN-CROSS-REACTIVE ANTIGEN FAMILY PROTEIN (AFU_ORTHOLOGUE AFUA_5G09970)"/>
    <property type="match status" value="1"/>
</dbReference>
<dbReference type="InterPro" id="IPR036188">
    <property type="entry name" value="FAD/NAD-bd_sf"/>
</dbReference>
<dbReference type="InterPro" id="IPR010354">
    <property type="entry name" value="Oleate_hydratase"/>
</dbReference>
<accession>A0A1B1MNK1</accession>
<evidence type="ECO:0000313" key="1">
    <source>
        <dbReference type="EMBL" id="ANS70179.1"/>
    </source>
</evidence>
<dbReference type="STRING" id="1915.SLINC_7955"/>
<organism evidence="1 2">
    <name type="scientific">Streptomyces lincolnensis</name>
    <dbReference type="NCBI Taxonomy" id="1915"/>
    <lineage>
        <taxon>Bacteria</taxon>
        <taxon>Bacillati</taxon>
        <taxon>Actinomycetota</taxon>
        <taxon>Actinomycetes</taxon>
        <taxon>Kitasatosporales</taxon>
        <taxon>Streptomycetaceae</taxon>
        <taxon>Streptomyces</taxon>
    </lineage>
</organism>
<dbReference type="PATRIC" id="fig|1915.4.peg.8759"/>
<sequence>MAKAYLVGSGIAALAAATFLIREAGFDGSDIQLFEEQRTIGGSLDAGGTANGGYTMRGGRMFEAEYRCTYDLLSGVPSLDDPSVSVTQEILAGHKDFAWDDVARLVDGDGKIVDTRSMGFSERDRLELVRCLATPEGHLDGKRITDCFGEHFFTTNFWFLWCTTFAFQPWHSAIEFRRYLRRFIHLLPEFASMSGIYGTRYNQYDSIVRPLMAWLRERGVTVHTGCHVTDLELAPGRRRTTVETIHVSRNGRDEKIAVAPDDLVLVTNGSMTDASSLGSHTAAPRPPHHRSDAWLLWHRLACGRNDFGNPDAFDKHVKESRWESFTVTAKDPAFLDALAEFGGRPTGKGGLMTFTDSNWLLTVVAPRQPVYRDQPEDVSVWWGYALFPGRAGDITPKPMTMCSGREILEEVLHHLPFDEAVAARVRETSTVMPCLMPYITSQFLARRRDDRPGVVPEGSVNLAFIGQFAEVPDDVVFTVEYSVRTAWTAVAQLLNLDRRPPAVHKGHHDPHVLAAALETMHRRQPGA</sequence>
<keyword evidence="2" id="KW-1185">Reference proteome</keyword>
<gene>
    <name evidence="1" type="ORF">SLINC_7955</name>
</gene>